<organism evidence="4 5">
    <name type="scientific">Owenia fusiformis</name>
    <name type="common">Polychaete worm</name>
    <dbReference type="NCBI Taxonomy" id="6347"/>
    <lineage>
        <taxon>Eukaryota</taxon>
        <taxon>Metazoa</taxon>
        <taxon>Spiralia</taxon>
        <taxon>Lophotrochozoa</taxon>
        <taxon>Annelida</taxon>
        <taxon>Polychaeta</taxon>
        <taxon>Sedentaria</taxon>
        <taxon>Canalipalpata</taxon>
        <taxon>Sabellida</taxon>
        <taxon>Oweniida</taxon>
        <taxon>Oweniidae</taxon>
        <taxon>Owenia</taxon>
    </lineage>
</organism>
<name>A0A8J1UCX7_OWEFU</name>
<dbReference type="InterPro" id="IPR001680">
    <property type="entry name" value="WD40_rpt"/>
</dbReference>
<evidence type="ECO:0000313" key="5">
    <source>
        <dbReference type="Proteomes" id="UP000749559"/>
    </source>
</evidence>
<keyword evidence="5" id="KW-1185">Reference proteome</keyword>
<dbReference type="SUPFAM" id="SSF50978">
    <property type="entry name" value="WD40 repeat-like"/>
    <property type="match status" value="1"/>
</dbReference>
<dbReference type="AlphaFoldDB" id="A0A8J1UCX7"/>
<dbReference type="Pfam" id="PF00400">
    <property type="entry name" value="WD40"/>
    <property type="match status" value="3"/>
</dbReference>
<comment type="similarity">
    <text evidence="1">Belongs to the TCAB1 family.</text>
</comment>
<dbReference type="PROSITE" id="PS50082">
    <property type="entry name" value="WD_REPEATS_2"/>
    <property type="match status" value="1"/>
</dbReference>
<evidence type="ECO:0000256" key="2">
    <source>
        <dbReference type="ARBA" id="ARBA00041558"/>
    </source>
</evidence>
<dbReference type="GO" id="GO:0015030">
    <property type="term" value="C:Cajal body"/>
    <property type="evidence" value="ECO:0007669"/>
    <property type="project" value="TreeGrafter"/>
</dbReference>
<dbReference type="InterPro" id="IPR036322">
    <property type="entry name" value="WD40_repeat_dom_sf"/>
</dbReference>
<dbReference type="Proteomes" id="UP000749559">
    <property type="component" value="Unassembled WGS sequence"/>
</dbReference>
<comment type="caution">
    <text evidence="4">The sequence shown here is derived from an EMBL/GenBank/DDBJ whole genome shotgun (WGS) entry which is preliminary data.</text>
</comment>
<dbReference type="EMBL" id="CAIIXF020000004">
    <property type="protein sequence ID" value="CAH1781527.1"/>
    <property type="molecule type" value="Genomic_DNA"/>
</dbReference>
<evidence type="ECO:0000256" key="3">
    <source>
        <dbReference type="SAM" id="MobiDB-lite"/>
    </source>
</evidence>
<reference evidence="4" key="1">
    <citation type="submission" date="2022-03" db="EMBL/GenBank/DDBJ databases">
        <authorList>
            <person name="Martin C."/>
        </authorList>
    </citation>
    <scope>NUCLEOTIDE SEQUENCE</scope>
</reference>
<dbReference type="InterPro" id="IPR051150">
    <property type="entry name" value="SWT21/TCAB1_mRNA_Telomere"/>
</dbReference>
<feature type="region of interest" description="Disordered" evidence="3">
    <location>
        <begin position="170"/>
        <end position="233"/>
    </location>
</feature>
<dbReference type="OrthoDB" id="239865at2759"/>
<dbReference type="GO" id="GO:0003723">
    <property type="term" value="F:RNA binding"/>
    <property type="evidence" value="ECO:0007669"/>
    <property type="project" value="TreeGrafter"/>
</dbReference>
<protein>
    <recommendedName>
        <fullName evidence="2">WD repeat-containing protein 79</fullName>
    </recommendedName>
</protein>
<feature type="compositionally biased region" description="Polar residues" evidence="3">
    <location>
        <begin position="213"/>
        <end position="233"/>
    </location>
</feature>
<dbReference type="PANTHER" id="PTHR13211:SF0">
    <property type="entry name" value="TELOMERASE CAJAL BODY PROTEIN 1"/>
    <property type="match status" value="1"/>
</dbReference>
<proteinExistence type="inferred from homology"/>
<dbReference type="InterPro" id="IPR015943">
    <property type="entry name" value="WD40/YVTN_repeat-like_dom_sf"/>
</dbReference>
<gene>
    <name evidence="4" type="ORF">OFUS_LOCUS8097</name>
</gene>
<sequence length="707" mass="78810">MSQKDHDEDIIDGENDTSITSIVTQTEIHQSNTDLIDPSVPMVQSTVTIEENVPEKDLGRETLQPYAMNKLAENTLPSRQSDSDHSTLIPSAMTVSLSKTNDDKTDTKAIDVGDNINANTKNKFDNIRTNTMAGTDNTNMGIIDAKDNLDTDVDPTVNITDYNVADYTTSQDDQTYTSEETNETPAKRMKLNDNGDPTKFGTSQTIDIDKDQQSQTKYRQKDNLSSNEQVKTNTSMFIPRTVSTESNTKITKPKISEKISVSDQYVDSICKTGAHEVVTSKNTEVPLDDGNKEDMAVAVATEAEKSMDINVPIETENRVDEIEYSVQWDFSQTGRLVAQTDGEFLHSDNFLKGCKWAPDGSCLLTCSNDNSLRLFNHLQELNVKYSGIEPLPLNSVLKVKEGELIYDYCWYPKMTSYDPASSFFLSTSRDNPVHLWDAFTGELRCSYRAYDHMDELTSAHSLCFSEDGSKIYCGFNKAVRMFDISRPGRDCISRQTFQSDAKMTGHKGKVGQTGILSCIAVCPGKPMYAVGSYARTIGLYTEPRGKLLCMFDGHTGGVTHMIFSKDGNRLYSGGRKDPEILCWDMRNPGKILFTIERNVTTNQRIYFDFDRDGQYIASGGQDGKLHIWDTLATPSISDEDPVLPPILGQNVHRDTVNGVSFHPSLPIIATSSGQRHFMTSDGSSSDEEENIFSTCDNSVRLWQYGTK</sequence>
<dbReference type="SMART" id="SM00320">
    <property type="entry name" value="WD40"/>
    <property type="match status" value="7"/>
</dbReference>
<evidence type="ECO:0000256" key="1">
    <source>
        <dbReference type="ARBA" id="ARBA00038279"/>
    </source>
</evidence>
<dbReference type="GO" id="GO:0030576">
    <property type="term" value="P:Cajal body organization"/>
    <property type="evidence" value="ECO:0007669"/>
    <property type="project" value="TreeGrafter"/>
</dbReference>
<evidence type="ECO:0000313" key="4">
    <source>
        <dbReference type="EMBL" id="CAH1781527.1"/>
    </source>
</evidence>
<dbReference type="PANTHER" id="PTHR13211">
    <property type="entry name" value="TELOMERASE CAJAL BODY PROTEIN 1"/>
    <property type="match status" value="1"/>
</dbReference>
<dbReference type="Gene3D" id="2.130.10.10">
    <property type="entry name" value="YVTN repeat-like/Quinoprotein amine dehydrogenase"/>
    <property type="match status" value="2"/>
</dbReference>
<accession>A0A8J1UCX7</accession>